<dbReference type="Proteomes" id="UP000433788">
    <property type="component" value="Unassembled WGS sequence"/>
</dbReference>
<keyword evidence="9" id="KW-0864">Zinc transport</keyword>
<evidence type="ECO:0000256" key="14">
    <source>
        <dbReference type="SAM" id="SignalP"/>
    </source>
</evidence>
<organism evidence="15 16">
    <name type="scientific">Spiribacter salilacus</name>
    <dbReference type="NCBI Taxonomy" id="2664894"/>
    <lineage>
        <taxon>Bacteria</taxon>
        <taxon>Pseudomonadati</taxon>
        <taxon>Pseudomonadota</taxon>
        <taxon>Gammaproteobacteria</taxon>
        <taxon>Chromatiales</taxon>
        <taxon>Ectothiorhodospiraceae</taxon>
        <taxon>Spiribacter</taxon>
    </lineage>
</organism>
<gene>
    <name evidence="15" type="ORF">GH984_06920</name>
</gene>
<dbReference type="GO" id="GO:0006829">
    <property type="term" value="P:zinc ion transport"/>
    <property type="evidence" value="ECO:0007669"/>
    <property type="project" value="UniProtKB-KW"/>
</dbReference>
<evidence type="ECO:0000256" key="10">
    <source>
        <dbReference type="ARBA" id="ARBA00023065"/>
    </source>
</evidence>
<dbReference type="InterPro" id="IPR050492">
    <property type="entry name" value="Bact_metal-bind_prot9"/>
</dbReference>
<keyword evidence="8" id="KW-0862">Zinc</keyword>
<dbReference type="PANTHER" id="PTHR42953:SF3">
    <property type="entry name" value="HIGH-AFFINITY ZINC UPTAKE SYSTEM PROTEIN ZNUA"/>
    <property type="match status" value="1"/>
</dbReference>
<dbReference type="AlphaFoldDB" id="A0A6N7QVU1"/>
<keyword evidence="6 14" id="KW-0732">Signal</keyword>
<evidence type="ECO:0000313" key="15">
    <source>
        <dbReference type="EMBL" id="MRH78437.1"/>
    </source>
</evidence>
<evidence type="ECO:0000256" key="12">
    <source>
        <dbReference type="ARBA" id="ARBA00045516"/>
    </source>
</evidence>
<evidence type="ECO:0000256" key="13">
    <source>
        <dbReference type="SAM" id="MobiDB-lite"/>
    </source>
</evidence>
<dbReference type="GO" id="GO:0046872">
    <property type="term" value="F:metal ion binding"/>
    <property type="evidence" value="ECO:0007669"/>
    <property type="project" value="UniProtKB-KW"/>
</dbReference>
<evidence type="ECO:0000256" key="3">
    <source>
        <dbReference type="ARBA" id="ARBA00015915"/>
    </source>
</evidence>
<evidence type="ECO:0000256" key="6">
    <source>
        <dbReference type="ARBA" id="ARBA00022729"/>
    </source>
</evidence>
<proteinExistence type="inferred from homology"/>
<evidence type="ECO:0000256" key="7">
    <source>
        <dbReference type="ARBA" id="ARBA00022764"/>
    </source>
</evidence>
<feature type="signal peptide" evidence="14">
    <location>
        <begin position="1"/>
        <end position="24"/>
    </location>
</feature>
<feature type="region of interest" description="Disordered" evidence="13">
    <location>
        <begin position="122"/>
        <end position="157"/>
    </location>
</feature>
<dbReference type="CDD" id="cd01019">
    <property type="entry name" value="ZnuA"/>
    <property type="match status" value="1"/>
</dbReference>
<evidence type="ECO:0000256" key="1">
    <source>
        <dbReference type="ARBA" id="ARBA00004418"/>
    </source>
</evidence>
<keyword evidence="11" id="KW-1015">Disulfide bond</keyword>
<evidence type="ECO:0000256" key="4">
    <source>
        <dbReference type="ARBA" id="ARBA00022448"/>
    </source>
</evidence>
<dbReference type="SUPFAM" id="SSF53807">
    <property type="entry name" value="Helical backbone' metal receptor"/>
    <property type="match status" value="1"/>
</dbReference>
<feature type="chain" id="PRO_5026977715" description="High-affinity zinc uptake system protein ZnuA" evidence="14">
    <location>
        <begin position="25"/>
        <end position="325"/>
    </location>
</feature>
<reference evidence="15 16" key="1">
    <citation type="submission" date="2019-11" db="EMBL/GenBank/DDBJ databases">
        <authorList>
            <person name="Zhang X.Y."/>
        </authorList>
    </citation>
    <scope>NUCLEOTIDE SEQUENCE [LARGE SCALE GENOMIC DNA]</scope>
    <source>
        <strain evidence="15 16">C176</strain>
    </source>
</reference>
<dbReference type="PANTHER" id="PTHR42953">
    <property type="entry name" value="HIGH-AFFINITY ZINC UPTAKE SYSTEM PROTEIN ZNUA-RELATED"/>
    <property type="match status" value="1"/>
</dbReference>
<dbReference type="RefSeq" id="WP_153719476.1">
    <property type="nucleotide sequence ID" value="NZ_WJPP01000003.1"/>
</dbReference>
<sequence length="325" mass="35010">MKRISQLIYASLFGCLLAPITGKAAPNVVTDIPPVHALVAEVMQGVAEPSNVIRPGASPHGYSLRPSEAAALEQADIVFWVGSELTPWLDRALANLSSEAQVVSLLRADGLTLHNFRDDGDDHDIQDTHSDHGHEHDDNQDTHSEHGHDEHAHDGLDPHAWLDPVNAQVWLGLIAEILAAADPANAAVYRENAKQGQARLDTLITDIHASLAPVADRPFIVFHDAYQYFEYRFGLNMAGSIALSDAREPGAARIAEIRQTVAERGAVCVFAEPQFNQSMVETVLDGTAASMGVIDPLGSAIPLGPDFYPTLIEEMGTSLADCLTP</sequence>
<comment type="caution">
    <text evidence="15">The sequence shown here is derived from an EMBL/GenBank/DDBJ whole genome shotgun (WGS) entry which is preliminary data.</text>
</comment>
<comment type="similarity">
    <text evidence="2">Belongs to the bacterial solute-binding protein 9 family.</text>
</comment>
<dbReference type="PROSITE" id="PS51257">
    <property type="entry name" value="PROKAR_LIPOPROTEIN"/>
    <property type="match status" value="1"/>
</dbReference>
<evidence type="ECO:0000256" key="9">
    <source>
        <dbReference type="ARBA" id="ARBA00022906"/>
    </source>
</evidence>
<keyword evidence="7" id="KW-0574">Periplasm</keyword>
<dbReference type="Gene3D" id="3.40.50.1980">
    <property type="entry name" value="Nitrogenase molybdenum iron protein domain"/>
    <property type="match status" value="2"/>
</dbReference>
<comment type="function">
    <text evidence="12">Part of the ATP-binding cassette (ABC) transport system ZnuABC involved in zinc import. Binds zinc with high affinity and specificity and delivers it to the membrane permease for translocation into the cytoplasm.</text>
</comment>
<dbReference type="InterPro" id="IPR035520">
    <property type="entry name" value="ZnuA"/>
</dbReference>
<evidence type="ECO:0000256" key="5">
    <source>
        <dbReference type="ARBA" id="ARBA00022723"/>
    </source>
</evidence>
<accession>A0A6N7QVU1</accession>
<keyword evidence="10" id="KW-0406">Ion transport</keyword>
<name>A0A6N7QVU1_9GAMM</name>
<evidence type="ECO:0000256" key="2">
    <source>
        <dbReference type="ARBA" id="ARBA00011028"/>
    </source>
</evidence>
<comment type="subcellular location">
    <subcellularLocation>
        <location evidence="1">Periplasm</location>
    </subcellularLocation>
</comment>
<evidence type="ECO:0000313" key="16">
    <source>
        <dbReference type="Proteomes" id="UP000433788"/>
    </source>
</evidence>
<dbReference type="Pfam" id="PF01297">
    <property type="entry name" value="ZnuA"/>
    <property type="match status" value="1"/>
</dbReference>
<dbReference type="EMBL" id="WJPP01000003">
    <property type="protein sequence ID" value="MRH78437.1"/>
    <property type="molecule type" value="Genomic_DNA"/>
</dbReference>
<keyword evidence="4" id="KW-0813">Transport</keyword>
<dbReference type="GO" id="GO:0042597">
    <property type="term" value="C:periplasmic space"/>
    <property type="evidence" value="ECO:0007669"/>
    <property type="project" value="UniProtKB-SubCell"/>
</dbReference>
<dbReference type="InterPro" id="IPR006127">
    <property type="entry name" value="ZnuA-like"/>
</dbReference>
<evidence type="ECO:0000256" key="8">
    <source>
        <dbReference type="ARBA" id="ARBA00022833"/>
    </source>
</evidence>
<evidence type="ECO:0000256" key="11">
    <source>
        <dbReference type="ARBA" id="ARBA00023157"/>
    </source>
</evidence>
<keyword evidence="16" id="KW-1185">Reference proteome</keyword>
<protein>
    <recommendedName>
        <fullName evidence="3">High-affinity zinc uptake system protein ZnuA</fullName>
    </recommendedName>
</protein>
<keyword evidence="5" id="KW-0479">Metal-binding</keyword>